<dbReference type="EMBL" id="HBFN01011264">
    <property type="protein sequence ID" value="CAD8791268.1"/>
    <property type="molecule type" value="Transcribed_RNA"/>
</dbReference>
<evidence type="ECO:0000256" key="5">
    <source>
        <dbReference type="ARBA" id="ARBA00023136"/>
    </source>
</evidence>
<proteinExistence type="inferred from homology"/>
<comment type="similarity">
    <text evidence="2">Belongs to the peroxisomal membrane protein PXMP2/4 family.</text>
</comment>
<sequence length="416" mass="43315">MDVRCAGGMRVCLLMASAACAVGFSHPPATAGPRGIMMQIRGVDTAPGGGAATGLASLEEGGWLKRAASKHTKYMQEFRSRIEGGAADAMQPEQETNTLASVAVATAGMHGPERWAGVVRYAASHRNPEALEALINEPEIPVEEEESPVEKATAAVAVMALLSGFEHSVVTALSPELLCASIAQCAEFLAQGWAAYNAALVAGGGIGMIAKGVTSSTIMGVGDIIGQRLFPPAQAVGTGEEADEVGSLGLAASLPFLRTADKEPLEEAAVAAFDAKRTGDFALVGAIIATPTDQWYAFLGRVDFATLLPGVPSLVGKVLMDQLMWAPFCLASVFGMLSGLQGDGLAGWKEKMRTTWGKTVLSNWVLWVPAQMLNFLVIPPQLQLLYANVVGLGWNVYLSKVSQGGGGEGEAAREGA</sequence>
<evidence type="ECO:0000256" key="1">
    <source>
        <dbReference type="ARBA" id="ARBA00004141"/>
    </source>
</evidence>
<dbReference type="PANTHER" id="PTHR11266">
    <property type="entry name" value="PEROXISOMAL MEMBRANE PROTEIN 2, PXMP2 MPV17"/>
    <property type="match status" value="1"/>
</dbReference>
<dbReference type="InterPro" id="IPR007248">
    <property type="entry name" value="Mpv17_PMP22"/>
</dbReference>
<gene>
    <name evidence="7" type="ORF">HTEP1355_LOCUS6542</name>
</gene>
<evidence type="ECO:0000256" key="3">
    <source>
        <dbReference type="ARBA" id="ARBA00022692"/>
    </source>
</evidence>
<organism evidence="7">
    <name type="scientific">Hemiselmis tepida</name>
    <dbReference type="NCBI Taxonomy" id="464990"/>
    <lineage>
        <taxon>Eukaryota</taxon>
        <taxon>Cryptophyceae</taxon>
        <taxon>Cryptomonadales</taxon>
        <taxon>Hemiselmidaceae</taxon>
        <taxon>Hemiselmis</taxon>
    </lineage>
</organism>
<accession>A0A7S0VMQ5</accession>
<dbReference type="GO" id="GO:0005737">
    <property type="term" value="C:cytoplasm"/>
    <property type="evidence" value="ECO:0007669"/>
    <property type="project" value="TreeGrafter"/>
</dbReference>
<protein>
    <submittedName>
        <fullName evidence="7">Uncharacterized protein</fullName>
    </submittedName>
</protein>
<comment type="subcellular location">
    <subcellularLocation>
        <location evidence="1">Membrane</location>
        <topology evidence="1">Multi-pass membrane protein</topology>
    </subcellularLocation>
</comment>
<keyword evidence="4" id="KW-1133">Transmembrane helix</keyword>
<keyword evidence="3" id="KW-0812">Transmembrane</keyword>
<evidence type="ECO:0000256" key="6">
    <source>
        <dbReference type="SAM" id="SignalP"/>
    </source>
</evidence>
<dbReference type="AlphaFoldDB" id="A0A7S0VMQ5"/>
<evidence type="ECO:0000313" key="7">
    <source>
        <dbReference type="EMBL" id="CAD8791268.1"/>
    </source>
</evidence>
<keyword evidence="6" id="KW-0732">Signal</keyword>
<dbReference type="GO" id="GO:0016020">
    <property type="term" value="C:membrane"/>
    <property type="evidence" value="ECO:0007669"/>
    <property type="project" value="UniProtKB-SubCell"/>
</dbReference>
<feature type="signal peptide" evidence="6">
    <location>
        <begin position="1"/>
        <end position="21"/>
    </location>
</feature>
<name>A0A7S0VMQ5_9CRYP</name>
<keyword evidence="5" id="KW-0472">Membrane</keyword>
<evidence type="ECO:0000256" key="4">
    <source>
        <dbReference type="ARBA" id="ARBA00022989"/>
    </source>
</evidence>
<reference evidence="7" key="1">
    <citation type="submission" date="2021-01" db="EMBL/GenBank/DDBJ databases">
        <authorList>
            <person name="Corre E."/>
            <person name="Pelletier E."/>
            <person name="Niang G."/>
            <person name="Scheremetjew M."/>
            <person name="Finn R."/>
            <person name="Kale V."/>
            <person name="Holt S."/>
            <person name="Cochrane G."/>
            <person name="Meng A."/>
            <person name="Brown T."/>
            <person name="Cohen L."/>
        </authorList>
    </citation>
    <scope>NUCLEOTIDE SEQUENCE</scope>
    <source>
        <strain evidence="7">CCMP443</strain>
    </source>
</reference>
<dbReference type="Pfam" id="PF04117">
    <property type="entry name" value="Mpv17_PMP22"/>
    <property type="match status" value="1"/>
</dbReference>
<evidence type="ECO:0000256" key="2">
    <source>
        <dbReference type="ARBA" id="ARBA00006824"/>
    </source>
</evidence>
<feature type="chain" id="PRO_5031001969" evidence="6">
    <location>
        <begin position="22"/>
        <end position="416"/>
    </location>
</feature>